<feature type="region of interest" description="Disordered" evidence="1">
    <location>
        <begin position="84"/>
        <end position="128"/>
    </location>
</feature>
<gene>
    <name evidence="2" type="ORF">PV328_008346</name>
</gene>
<dbReference type="EMBL" id="JAQQBS010000003">
    <property type="protein sequence ID" value="KAK0170508.1"/>
    <property type="molecule type" value="Genomic_DNA"/>
</dbReference>
<dbReference type="AlphaFoldDB" id="A0AA39FJ53"/>
<evidence type="ECO:0000313" key="2">
    <source>
        <dbReference type="EMBL" id="KAK0170508.1"/>
    </source>
</evidence>
<name>A0AA39FJ53_9HYME</name>
<feature type="compositionally biased region" description="Basic and acidic residues" evidence="1">
    <location>
        <begin position="108"/>
        <end position="122"/>
    </location>
</feature>
<sequence length="128" mass="14290">MKESAAEELIKFHPGYTALYKIVSCRGKAHCVLRFVYRQNTNIIVKYNIIVTLTTLKIINHQFLEPGHTMGCGSNHAIIVRAKMKNDEQENNDNVKGKEQPNFGKSSCEPKAKARKASENADKAAQGT</sequence>
<comment type="caution">
    <text evidence="2">The sequence shown here is derived from an EMBL/GenBank/DDBJ whole genome shotgun (WGS) entry which is preliminary data.</text>
</comment>
<accession>A0AA39FJ53</accession>
<dbReference type="Proteomes" id="UP001168990">
    <property type="component" value="Unassembled WGS sequence"/>
</dbReference>
<evidence type="ECO:0000256" key="1">
    <source>
        <dbReference type="SAM" id="MobiDB-lite"/>
    </source>
</evidence>
<reference evidence="2" key="2">
    <citation type="submission" date="2023-03" db="EMBL/GenBank/DDBJ databases">
        <authorList>
            <person name="Inwood S.N."/>
            <person name="Skelly J.G."/>
            <person name="Guhlin J."/>
            <person name="Harrop T.W.R."/>
            <person name="Goldson S.G."/>
            <person name="Dearden P.K."/>
        </authorList>
    </citation>
    <scope>NUCLEOTIDE SEQUENCE</scope>
    <source>
        <strain evidence="2">Irish</strain>
        <tissue evidence="2">Whole body</tissue>
    </source>
</reference>
<proteinExistence type="predicted"/>
<feature type="compositionally biased region" description="Basic and acidic residues" evidence="1">
    <location>
        <begin position="84"/>
        <end position="99"/>
    </location>
</feature>
<reference evidence="2" key="1">
    <citation type="journal article" date="2023" name="bioRxiv">
        <title>Scaffold-level genome assemblies of two parasitoid biocontrol wasps reveal the parthenogenesis mechanism and an associated novel virus.</title>
        <authorList>
            <person name="Inwood S."/>
            <person name="Skelly J."/>
            <person name="Guhlin J."/>
            <person name="Harrop T."/>
            <person name="Goldson S."/>
            <person name="Dearden P."/>
        </authorList>
    </citation>
    <scope>NUCLEOTIDE SEQUENCE</scope>
    <source>
        <strain evidence="2">Irish</strain>
        <tissue evidence="2">Whole body</tissue>
    </source>
</reference>
<organism evidence="2 3">
    <name type="scientific">Microctonus aethiopoides</name>
    <dbReference type="NCBI Taxonomy" id="144406"/>
    <lineage>
        <taxon>Eukaryota</taxon>
        <taxon>Metazoa</taxon>
        <taxon>Ecdysozoa</taxon>
        <taxon>Arthropoda</taxon>
        <taxon>Hexapoda</taxon>
        <taxon>Insecta</taxon>
        <taxon>Pterygota</taxon>
        <taxon>Neoptera</taxon>
        <taxon>Endopterygota</taxon>
        <taxon>Hymenoptera</taxon>
        <taxon>Apocrita</taxon>
        <taxon>Ichneumonoidea</taxon>
        <taxon>Braconidae</taxon>
        <taxon>Euphorinae</taxon>
        <taxon>Microctonus</taxon>
    </lineage>
</organism>
<evidence type="ECO:0000313" key="3">
    <source>
        <dbReference type="Proteomes" id="UP001168990"/>
    </source>
</evidence>
<protein>
    <submittedName>
        <fullName evidence="2">Uncharacterized protein</fullName>
    </submittedName>
</protein>
<keyword evidence="3" id="KW-1185">Reference proteome</keyword>